<dbReference type="InterPro" id="IPR052021">
    <property type="entry name" value="Type-I_RS_S_subunit"/>
</dbReference>
<keyword evidence="6" id="KW-1185">Reference proteome</keyword>
<organism evidence="5 6">
    <name type="scientific">Pseudolactococcus reticulitermitis</name>
    <dbReference type="NCBI Taxonomy" id="2025039"/>
    <lineage>
        <taxon>Bacteria</taxon>
        <taxon>Bacillati</taxon>
        <taxon>Bacillota</taxon>
        <taxon>Bacilli</taxon>
        <taxon>Lactobacillales</taxon>
        <taxon>Streptococcaceae</taxon>
        <taxon>Pseudolactococcus</taxon>
    </lineage>
</organism>
<reference evidence="6" key="1">
    <citation type="submission" date="2017-08" db="EMBL/GenBank/DDBJ databases">
        <title>Draft genome sequence of Lactococcus sp. strain Rs-Y01, isolated from the gut of the lower termite Reticulitermes speratus.</title>
        <authorList>
            <person name="Ohkuma M."/>
            <person name="Yuki M."/>
        </authorList>
    </citation>
    <scope>NUCLEOTIDE SEQUENCE [LARGE SCALE GENOMIC DNA]</scope>
    <source>
        <strain evidence="6">Rs-Y01</strain>
    </source>
</reference>
<feature type="domain" description="Type I restriction modification DNA specificity" evidence="4">
    <location>
        <begin position="31"/>
        <end position="221"/>
    </location>
</feature>
<evidence type="ECO:0000259" key="4">
    <source>
        <dbReference type="Pfam" id="PF01420"/>
    </source>
</evidence>
<evidence type="ECO:0000256" key="3">
    <source>
        <dbReference type="ARBA" id="ARBA00023125"/>
    </source>
</evidence>
<gene>
    <name evidence="5" type="ORF">RsY01_616</name>
</gene>
<dbReference type="PANTHER" id="PTHR30408">
    <property type="entry name" value="TYPE-1 RESTRICTION ENZYME ECOKI SPECIFICITY PROTEIN"/>
    <property type="match status" value="1"/>
</dbReference>
<comment type="caution">
    <text evidence="5">The sequence shown here is derived from an EMBL/GenBank/DDBJ whole genome shotgun (WGS) entry which is preliminary data.</text>
</comment>
<dbReference type="Proteomes" id="UP000218689">
    <property type="component" value="Unassembled WGS sequence"/>
</dbReference>
<dbReference type="PANTHER" id="PTHR30408:SF12">
    <property type="entry name" value="TYPE I RESTRICTION ENZYME MJAVIII SPECIFICITY SUBUNIT"/>
    <property type="match status" value="1"/>
</dbReference>
<evidence type="ECO:0000256" key="1">
    <source>
        <dbReference type="ARBA" id="ARBA00010923"/>
    </source>
</evidence>
<keyword evidence="2" id="KW-0680">Restriction system</keyword>
<name>A0A224XBF8_9LACT</name>
<dbReference type="InterPro" id="IPR000055">
    <property type="entry name" value="Restrct_endonuc_typeI_TRD"/>
</dbReference>
<dbReference type="SUPFAM" id="SSF116734">
    <property type="entry name" value="DNA methylase specificity domain"/>
    <property type="match status" value="2"/>
</dbReference>
<keyword evidence="3" id="KW-0238">DNA-binding</keyword>
<dbReference type="AlphaFoldDB" id="A0A224XBF8"/>
<dbReference type="GO" id="GO:0009307">
    <property type="term" value="P:DNA restriction-modification system"/>
    <property type="evidence" value="ECO:0007669"/>
    <property type="project" value="UniProtKB-KW"/>
</dbReference>
<dbReference type="RefSeq" id="WP_094784086.1">
    <property type="nucleotide sequence ID" value="NZ_BEDT01000001.1"/>
</dbReference>
<dbReference type="Gene3D" id="3.90.220.20">
    <property type="entry name" value="DNA methylase specificity domains"/>
    <property type="match status" value="2"/>
</dbReference>
<dbReference type="InterPro" id="IPR044946">
    <property type="entry name" value="Restrct_endonuc_typeI_TRD_sf"/>
</dbReference>
<evidence type="ECO:0000313" key="5">
    <source>
        <dbReference type="EMBL" id="GAX47035.1"/>
    </source>
</evidence>
<dbReference type="EMBL" id="BEDT01000001">
    <property type="protein sequence ID" value="GAX47035.1"/>
    <property type="molecule type" value="Genomic_DNA"/>
</dbReference>
<proteinExistence type="inferred from homology"/>
<sequence>MNKNYPKIRFSEFEKAFEENGGEQNSENPYAWEQRKLGEVFDFSVSTNSLSRSQLNYDKGEIKNVHYGDILVNYGSILDVETDKIPFITDGLLDKYKPNLLKNGDVIFADAAEDDTVGKAVEVNGLSDKNLVSGLHTIVARPMEKMADFFIGYYINSNIYHSQLLKLMQGTKVSSISKINLKKTIVSYPENLDEQKKIGGYLRLLDTTITLHQRKLKTLEKMKKSYLQKLFPKNGEQNPEIRFTEFKKLFEENGGGQNSENPYAWEQRKLKDIVNRVTRKNKNLESTLPLTISAQYGLVDQITFFNKQIASKDVSGYYLLQKGEFAYNKSYSKDFPWGAIKRLDMYDEGVLSTLYIAFRPFKVNSDFLVSYYETDGWHKEVAIRAAEGARNHGLLNITAVDFFDTGLLIPPNNDEQQEIGGFFIELDHTITLHQRKLKALQDMKKSLLQKMFI</sequence>
<dbReference type="OrthoDB" id="9795776at2"/>
<comment type="similarity">
    <text evidence="1">Belongs to the type-I restriction system S methylase family.</text>
</comment>
<evidence type="ECO:0000313" key="6">
    <source>
        <dbReference type="Proteomes" id="UP000218689"/>
    </source>
</evidence>
<evidence type="ECO:0000256" key="2">
    <source>
        <dbReference type="ARBA" id="ARBA00022747"/>
    </source>
</evidence>
<dbReference type="REBASE" id="234712">
    <property type="entry name" value="S3.LapRsy01ORF615P"/>
</dbReference>
<dbReference type="Pfam" id="PF01420">
    <property type="entry name" value="Methylase_S"/>
    <property type="match status" value="1"/>
</dbReference>
<protein>
    <recommendedName>
        <fullName evidence="4">Type I restriction modification DNA specificity domain-containing protein</fullName>
    </recommendedName>
</protein>
<dbReference type="GO" id="GO:0003677">
    <property type="term" value="F:DNA binding"/>
    <property type="evidence" value="ECO:0007669"/>
    <property type="project" value="UniProtKB-KW"/>
</dbReference>
<accession>A0A224XBF8</accession>